<protein>
    <submittedName>
        <fullName evidence="1">Uncharacterized protein</fullName>
    </submittedName>
</protein>
<gene>
    <name evidence="1" type="ORF">KPH14_001389</name>
</gene>
<reference evidence="1" key="2">
    <citation type="journal article" date="2023" name="Commun. Biol.">
        <title>Intrasexual cuticular hydrocarbon dimorphism in a wasp sheds light on hydrocarbon biosynthesis genes in Hymenoptera.</title>
        <authorList>
            <person name="Moris V.C."/>
            <person name="Podsiadlowski L."/>
            <person name="Martin S."/>
            <person name="Oeyen J.P."/>
            <person name="Donath A."/>
            <person name="Petersen M."/>
            <person name="Wilbrandt J."/>
            <person name="Misof B."/>
            <person name="Liedtke D."/>
            <person name="Thamm M."/>
            <person name="Scheiner R."/>
            <person name="Schmitt T."/>
            <person name="Niehuis O."/>
        </authorList>
    </citation>
    <scope>NUCLEOTIDE SEQUENCE</scope>
    <source>
        <strain evidence="1">GBR_01_08_01A</strain>
    </source>
</reference>
<dbReference type="Proteomes" id="UP001258017">
    <property type="component" value="Unassembled WGS sequence"/>
</dbReference>
<name>A0AAD9VK09_9HYME</name>
<sequence length="158" mass="18492">MEKKVIEKTKYPERELQTIKRILSRFKYDFKQKWAAAGRKEDRFLKINELWLSISIKLGIQTPKKESRQIKKFCDLSERSKWRKTNDLRVQVPLEELTYAVHMSQRAAGHADVSNIIKDMTETTPTRASKFKKVISSAKKENLIKKHTIRGIGNFRGG</sequence>
<reference evidence="1" key="1">
    <citation type="submission" date="2021-08" db="EMBL/GenBank/DDBJ databases">
        <authorList>
            <person name="Misof B."/>
            <person name="Oliver O."/>
            <person name="Podsiadlowski L."/>
            <person name="Donath A."/>
            <person name="Peters R."/>
            <person name="Mayer C."/>
            <person name="Rust J."/>
            <person name="Gunkel S."/>
            <person name="Lesny P."/>
            <person name="Martin S."/>
            <person name="Oeyen J.P."/>
            <person name="Petersen M."/>
            <person name="Panagiotis P."/>
            <person name="Wilbrandt J."/>
            <person name="Tanja T."/>
        </authorList>
    </citation>
    <scope>NUCLEOTIDE SEQUENCE</scope>
    <source>
        <strain evidence="1">GBR_01_08_01A</strain>
        <tissue evidence="1">Thorax + abdomen</tissue>
    </source>
</reference>
<accession>A0AAD9VK09</accession>
<evidence type="ECO:0000313" key="2">
    <source>
        <dbReference type="Proteomes" id="UP001258017"/>
    </source>
</evidence>
<dbReference type="AlphaFoldDB" id="A0AAD9VK09"/>
<proteinExistence type="predicted"/>
<organism evidence="1 2">
    <name type="scientific">Odynerus spinipes</name>
    <dbReference type="NCBI Taxonomy" id="1348599"/>
    <lineage>
        <taxon>Eukaryota</taxon>
        <taxon>Metazoa</taxon>
        <taxon>Ecdysozoa</taxon>
        <taxon>Arthropoda</taxon>
        <taxon>Hexapoda</taxon>
        <taxon>Insecta</taxon>
        <taxon>Pterygota</taxon>
        <taxon>Neoptera</taxon>
        <taxon>Endopterygota</taxon>
        <taxon>Hymenoptera</taxon>
        <taxon>Apocrita</taxon>
        <taxon>Aculeata</taxon>
        <taxon>Vespoidea</taxon>
        <taxon>Vespidae</taxon>
        <taxon>Eumeninae</taxon>
        <taxon>Odynerus</taxon>
    </lineage>
</organism>
<dbReference type="EMBL" id="JAIFRP010004233">
    <property type="protein sequence ID" value="KAK2577606.1"/>
    <property type="molecule type" value="Genomic_DNA"/>
</dbReference>
<evidence type="ECO:0000313" key="1">
    <source>
        <dbReference type="EMBL" id="KAK2577606.1"/>
    </source>
</evidence>
<keyword evidence="2" id="KW-1185">Reference proteome</keyword>
<comment type="caution">
    <text evidence="1">The sequence shown here is derived from an EMBL/GenBank/DDBJ whole genome shotgun (WGS) entry which is preliminary data.</text>
</comment>